<gene>
    <name evidence="1" type="ORF">SNAT2548_LOCUS23746</name>
</gene>
<comment type="caution">
    <text evidence="1">The sequence shown here is derived from an EMBL/GenBank/DDBJ whole genome shotgun (WGS) entry which is preliminary data.</text>
</comment>
<evidence type="ECO:0000313" key="1">
    <source>
        <dbReference type="EMBL" id="CAE7436978.1"/>
    </source>
</evidence>
<evidence type="ECO:0000313" key="2">
    <source>
        <dbReference type="Proteomes" id="UP000604046"/>
    </source>
</evidence>
<organism evidence="1 2">
    <name type="scientific">Symbiodinium natans</name>
    <dbReference type="NCBI Taxonomy" id="878477"/>
    <lineage>
        <taxon>Eukaryota</taxon>
        <taxon>Sar</taxon>
        <taxon>Alveolata</taxon>
        <taxon>Dinophyceae</taxon>
        <taxon>Suessiales</taxon>
        <taxon>Symbiodiniaceae</taxon>
        <taxon>Symbiodinium</taxon>
    </lineage>
</organism>
<dbReference type="EMBL" id="CAJNDS010002333">
    <property type="protein sequence ID" value="CAE7436978.1"/>
    <property type="molecule type" value="Genomic_DNA"/>
</dbReference>
<reference evidence="1" key="1">
    <citation type="submission" date="2021-02" db="EMBL/GenBank/DDBJ databases">
        <authorList>
            <person name="Dougan E. K."/>
            <person name="Rhodes N."/>
            <person name="Thang M."/>
            <person name="Chan C."/>
        </authorList>
    </citation>
    <scope>NUCLEOTIDE SEQUENCE</scope>
</reference>
<keyword evidence="2" id="KW-1185">Reference proteome</keyword>
<name>A0A812RGH5_9DINO</name>
<proteinExistence type="predicted"/>
<dbReference type="AlphaFoldDB" id="A0A812RGH5"/>
<accession>A0A812RGH5</accession>
<sequence>MDNAHPQLAKESCRCISVVVQTSWNKAEICEARGAPFSREPTDEIRACRVWKLGRDVLGFWHVRRHGSSRWPAAMYSAKDMIAALQAVGESLWAALGRSALDACLRVQSSGSVA</sequence>
<protein>
    <submittedName>
        <fullName evidence="1">Uncharacterized protein</fullName>
    </submittedName>
</protein>
<dbReference type="Proteomes" id="UP000604046">
    <property type="component" value="Unassembled WGS sequence"/>
</dbReference>